<dbReference type="RefSeq" id="WP_089733018.1">
    <property type="nucleotide sequence ID" value="NZ_FNIA01000008.1"/>
</dbReference>
<reference evidence="3 4" key="1">
    <citation type="submission" date="2016-10" db="EMBL/GenBank/DDBJ databases">
        <authorList>
            <person name="de Groot N.N."/>
        </authorList>
    </citation>
    <scope>NUCLEOTIDE SEQUENCE [LARGE SCALE GENOMIC DNA]</scope>
    <source>
        <strain evidence="4">EB21,IBRC-M 10013,KCTC 4048</strain>
    </source>
</reference>
<dbReference type="AlphaFoldDB" id="A0A1G9WJX8"/>
<dbReference type="InterPro" id="IPR052513">
    <property type="entry name" value="Thioester_dehydratase-like"/>
</dbReference>
<protein>
    <recommendedName>
        <fullName evidence="2">ChsH2 C-terminal OB-fold domain-containing protein</fullName>
    </recommendedName>
</protein>
<organism evidence="3 4">
    <name type="scientific">Haloarchaeobius iranensis</name>
    <dbReference type="NCBI Taxonomy" id="996166"/>
    <lineage>
        <taxon>Archaea</taxon>
        <taxon>Methanobacteriati</taxon>
        <taxon>Methanobacteriota</taxon>
        <taxon>Stenosarchaea group</taxon>
        <taxon>Halobacteria</taxon>
        <taxon>Halobacteriales</taxon>
        <taxon>Halorubellaceae</taxon>
        <taxon>Haloarchaeobius</taxon>
    </lineage>
</organism>
<dbReference type="PANTHER" id="PTHR34075:SF5">
    <property type="entry name" value="BLR3430 PROTEIN"/>
    <property type="match status" value="1"/>
</dbReference>
<dbReference type="SUPFAM" id="SSF50249">
    <property type="entry name" value="Nucleic acid-binding proteins"/>
    <property type="match status" value="1"/>
</dbReference>
<dbReference type="Proteomes" id="UP000199370">
    <property type="component" value="Unassembled WGS sequence"/>
</dbReference>
<evidence type="ECO:0000313" key="3">
    <source>
        <dbReference type="EMBL" id="SDM84848.1"/>
    </source>
</evidence>
<dbReference type="Pfam" id="PF01796">
    <property type="entry name" value="OB_ChsH2_C"/>
    <property type="match status" value="1"/>
</dbReference>
<evidence type="ECO:0000259" key="2">
    <source>
        <dbReference type="Pfam" id="PF01796"/>
    </source>
</evidence>
<dbReference type="PANTHER" id="PTHR34075">
    <property type="entry name" value="BLR3430 PROTEIN"/>
    <property type="match status" value="1"/>
</dbReference>
<evidence type="ECO:0000256" key="1">
    <source>
        <dbReference type="SAM" id="MobiDB-lite"/>
    </source>
</evidence>
<feature type="domain" description="ChsH2 C-terminal OB-fold" evidence="2">
    <location>
        <begin position="52"/>
        <end position="110"/>
    </location>
</feature>
<accession>A0A1G9WJX8</accession>
<feature type="region of interest" description="Disordered" evidence="1">
    <location>
        <begin position="27"/>
        <end position="47"/>
    </location>
</feature>
<sequence>MSDDETYDAGYDDWLDAVEEGEAYYLEGPEGDGWLPPRRVDPATGSRQLTEKRLPETGEVETFTVVHVPTPAFEQDAPFATAIARFGPARITGIVEADPSDVEVGMAVTVGVMETETTGDRAVVFRPQ</sequence>
<dbReference type="EMBL" id="FNIA01000008">
    <property type="protein sequence ID" value="SDM84848.1"/>
    <property type="molecule type" value="Genomic_DNA"/>
</dbReference>
<dbReference type="STRING" id="996166.SAMN05192554_108114"/>
<proteinExistence type="predicted"/>
<keyword evidence="4" id="KW-1185">Reference proteome</keyword>
<dbReference type="InterPro" id="IPR012340">
    <property type="entry name" value="NA-bd_OB-fold"/>
</dbReference>
<name>A0A1G9WJX8_9EURY</name>
<dbReference type="OrthoDB" id="9573at2157"/>
<gene>
    <name evidence="3" type="ORF">SAMN05192554_108114</name>
</gene>
<evidence type="ECO:0000313" key="4">
    <source>
        <dbReference type="Proteomes" id="UP000199370"/>
    </source>
</evidence>
<dbReference type="InterPro" id="IPR002878">
    <property type="entry name" value="ChsH2_C"/>
</dbReference>